<evidence type="ECO:0000313" key="1">
    <source>
        <dbReference type="EMBL" id="GAB0193714.1"/>
    </source>
</evidence>
<evidence type="ECO:0000313" key="2">
    <source>
        <dbReference type="Proteomes" id="UP001623348"/>
    </source>
</evidence>
<dbReference type="EMBL" id="BAAFJT010000009">
    <property type="protein sequence ID" value="GAB0193714.1"/>
    <property type="molecule type" value="Genomic_DNA"/>
</dbReference>
<accession>A0ABC9X811</accession>
<proteinExistence type="predicted"/>
<dbReference type="AlphaFoldDB" id="A0ABC9X811"/>
<comment type="caution">
    <text evidence="1">The sequence shown here is derived from an EMBL/GenBank/DDBJ whole genome shotgun (WGS) entry which is preliminary data.</text>
</comment>
<organism evidence="1 2">
    <name type="scientific">Grus japonensis</name>
    <name type="common">Japanese crane</name>
    <name type="synonym">Red-crowned crane</name>
    <dbReference type="NCBI Taxonomy" id="30415"/>
    <lineage>
        <taxon>Eukaryota</taxon>
        <taxon>Metazoa</taxon>
        <taxon>Chordata</taxon>
        <taxon>Craniata</taxon>
        <taxon>Vertebrata</taxon>
        <taxon>Euteleostomi</taxon>
        <taxon>Archelosauria</taxon>
        <taxon>Archosauria</taxon>
        <taxon>Dinosauria</taxon>
        <taxon>Saurischia</taxon>
        <taxon>Theropoda</taxon>
        <taxon>Coelurosauria</taxon>
        <taxon>Aves</taxon>
        <taxon>Neognathae</taxon>
        <taxon>Neoaves</taxon>
        <taxon>Gruiformes</taxon>
        <taxon>Gruidae</taxon>
        <taxon>Grus</taxon>
    </lineage>
</organism>
<dbReference type="Proteomes" id="UP001623348">
    <property type="component" value="Unassembled WGS sequence"/>
</dbReference>
<sequence length="77" mass="8474">MALDHTVHQLCMNEGLFAWSCRSSALGVYSGKQKPPIGIDLGRGEQPLRRHSQASPFCGKRHLKGKLPHINALPMVV</sequence>
<name>A0ABC9X811_GRUJA</name>
<gene>
    <name evidence="1" type="ORF">GRJ2_001836700</name>
</gene>
<protein>
    <submittedName>
        <fullName evidence="1">Uncharacterized protein</fullName>
    </submittedName>
</protein>
<keyword evidence="2" id="KW-1185">Reference proteome</keyword>
<reference evidence="1 2" key="1">
    <citation type="submission" date="2024-06" db="EMBL/GenBank/DDBJ databases">
        <title>The draft genome of Grus japonensis, version 3.</title>
        <authorList>
            <person name="Nabeshima K."/>
            <person name="Suzuki S."/>
            <person name="Onuma M."/>
        </authorList>
    </citation>
    <scope>NUCLEOTIDE SEQUENCE [LARGE SCALE GENOMIC DNA]</scope>
    <source>
        <strain evidence="1 2">451A</strain>
    </source>
</reference>